<proteinExistence type="predicted"/>
<protein>
    <submittedName>
        <fullName evidence="3">Copper amine oxidase N-terminal domain-containing protein</fullName>
    </submittedName>
</protein>
<sequence>MNPIMKKSFTVLALSTLMTTGAAYAATNDLQQTNTVVPVTTSQSTTLPISIQINGEAVTEKGFQKSGGTEPMLPLRTVAENLGFTLVWNQESLSVDLTKKNLFTTVKTGEDRYSINKMLTTLGTAPELLDNKLYVPASFVSKVLHGTVTTEGNSVAISLEEQQKTMIEKGVITAIKNSGNYASVQIKGVGMDGIVLNVGKDTVYQMADGTKLNLSDLHIGLTVEAEHSMAATLSLPPQTPTYKITVLDAKKQADLLGTSGTIEEVRSNTDGSTSLLIKGTGLNDQSPSEVILQLTNGTSFINNAGETVEKSTLVKGVKVVGFYQPAMTKSLPPIGHAWKIVVELTQK</sequence>
<evidence type="ECO:0000313" key="3">
    <source>
        <dbReference type="EMBL" id="NEW04806.1"/>
    </source>
</evidence>
<dbReference type="AlphaFoldDB" id="A0A6G3ZRH0"/>
<gene>
    <name evidence="3" type="ORF">GK047_02080</name>
</gene>
<dbReference type="InterPro" id="IPR012854">
    <property type="entry name" value="Cu_amine_oxidase-like_N"/>
</dbReference>
<dbReference type="Pfam" id="PF07833">
    <property type="entry name" value="Cu_amine_oxidN1"/>
    <property type="match status" value="1"/>
</dbReference>
<feature type="domain" description="Copper amine oxidase-like N-terminal" evidence="2">
    <location>
        <begin position="53"/>
        <end position="157"/>
    </location>
</feature>
<organism evidence="3">
    <name type="scientific">Paenibacillus sp. SYP-B3998</name>
    <dbReference type="NCBI Taxonomy" id="2678564"/>
    <lineage>
        <taxon>Bacteria</taxon>
        <taxon>Bacillati</taxon>
        <taxon>Bacillota</taxon>
        <taxon>Bacilli</taxon>
        <taxon>Bacillales</taxon>
        <taxon>Paenibacillaceae</taxon>
        <taxon>Paenibacillus</taxon>
    </lineage>
</organism>
<feature type="signal peptide" evidence="1">
    <location>
        <begin position="1"/>
        <end position="25"/>
    </location>
</feature>
<accession>A0A6G3ZRH0</accession>
<feature type="chain" id="PRO_5026064473" evidence="1">
    <location>
        <begin position="26"/>
        <end position="347"/>
    </location>
</feature>
<dbReference type="RefSeq" id="WP_163940594.1">
    <property type="nucleotide sequence ID" value="NZ_JAAIKC010000001.1"/>
</dbReference>
<dbReference type="EMBL" id="JAAIKC010000001">
    <property type="protein sequence ID" value="NEW04806.1"/>
    <property type="molecule type" value="Genomic_DNA"/>
</dbReference>
<dbReference type="InterPro" id="IPR036582">
    <property type="entry name" value="Mao_N_sf"/>
</dbReference>
<reference evidence="3" key="1">
    <citation type="submission" date="2020-02" db="EMBL/GenBank/DDBJ databases">
        <authorList>
            <person name="Shen X.-R."/>
            <person name="Zhang Y.-X."/>
        </authorList>
    </citation>
    <scope>NUCLEOTIDE SEQUENCE</scope>
    <source>
        <strain evidence="3">SYP-B3998</strain>
    </source>
</reference>
<dbReference type="SUPFAM" id="SSF55383">
    <property type="entry name" value="Copper amine oxidase, domain N"/>
    <property type="match status" value="1"/>
</dbReference>
<evidence type="ECO:0000259" key="2">
    <source>
        <dbReference type="Pfam" id="PF07833"/>
    </source>
</evidence>
<name>A0A6G3ZRH0_9BACL</name>
<dbReference type="Gene3D" id="3.30.457.10">
    <property type="entry name" value="Copper amine oxidase-like, N-terminal domain"/>
    <property type="match status" value="1"/>
</dbReference>
<comment type="caution">
    <text evidence="3">The sequence shown here is derived from an EMBL/GenBank/DDBJ whole genome shotgun (WGS) entry which is preliminary data.</text>
</comment>
<evidence type="ECO:0000256" key="1">
    <source>
        <dbReference type="SAM" id="SignalP"/>
    </source>
</evidence>
<keyword evidence="1" id="KW-0732">Signal</keyword>